<evidence type="ECO:0000313" key="2">
    <source>
        <dbReference type="EMBL" id="OQV14515.1"/>
    </source>
</evidence>
<comment type="caution">
    <text evidence="2">The sequence shown here is derived from an EMBL/GenBank/DDBJ whole genome shotgun (WGS) entry which is preliminary data.</text>
</comment>
<keyword evidence="1" id="KW-0732">Signal</keyword>
<reference evidence="3" key="1">
    <citation type="submission" date="2017-01" db="EMBL/GenBank/DDBJ databases">
        <title>Comparative genomics of anhydrobiosis in the tardigrade Hypsibius dujardini.</title>
        <authorList>
            <person name="Yoshida Y."/>
            <person name="Koutsovoulos G."/>
            <person name="Laetsch D."/>
            <person name="Stevens L."/>
            <person name="Kumar S."/>
            <person name="Horikawa D."/>
            <person name="Ishino K."/>
            <person name="Komine S."/>
            <person name="Tomita M."/>
            <person name="Blaxter M."/>
            <person name="Arakawa K."/>
        </authorList>
    </citation>
    <scope>NUCLEOTIDE SEQUENCE [LARGE SCALE GENOMIC DNA]</scope>
    <source>
        <strain evidence="3">Z151</strain>
    </source>
</reference>
<dbReference type="AlphaFoldDB" id="A0A1W0WH39"/>
<gene>
    <name evidence="2" type="ORF">BV898_11237</name>
</gene>
<dbReference type="EMBL" id="MTYJ01000103">
    <property type="protein sequence ID" value="OQV14515.1"/>
    <property type="molecule type" value="Genomic_DNA"/>
</dbReference>
<name>A0A1W0WH39_HYPEX</name>
<evidence type="ECO:0000256" key="1">
    <source>
        <dbReference type="SAM" id="SignalP"/>
    </source>
</evidence>
<dbReference type="OrthoDB" id="10037294at2759"/>
<accession>A0A1W0WH39</accession>
<keyword evidence="3" id="KW-1185">Reference proteome</keyword>
<protein>
    <recommendedName>
        <fullName evidence="4">Kazal-like domain-containing protein</fullName>
    </recommendedName>
</protein>
<sequence>MHSAILVVLFCGLLSVGVVPQLILETDQAGCPPESIVNCFVNPCRFARCPNVPAAICHANYCGGCNAQWFLGIRDVTPRCGGLTGISDA</sequence>
<feature type="signal peptide" evidence="1">
    <location>
        <begin position="1"/>
        <end position="20"/>
    </location>
</feature>
<evidence type="ECO:0008006" key="4">
    <source>
        <dbReference type="Google" id="ProtNLM"/>
    </source>
</evidence>
<evidence type="ECO:0000313" key="3">
    <source>
        <dbReference type="Proteomes" id="UP000192578"/>
    </source>
</evidence>
<proteinExistence type="predicted"/>
<feature type="chain" id="PRO_5012076940" description="Kazal-like domain-containing protein" evidence="1">
    <location>
        <begin position="21"/>
        <end position="89"/>
    </location>
</feature>
<organism evidence="2 3">
    <name type="scientific">Hypsibius exemplaris</name>
    <name type="common">Freshwater tardigrade</name>
    <dbReference type="NCBI Taxonomy" id="2072580"/>
    <lineage>
        <taxon>Eukaryota</taxon>
        <taxon>Metazoa</taxon>
        <taxon>Ecdysozoa</taxon>
        <taxon>Tardigrada</taxon>
        <taxon>Eutardigrada</taxon>
        <taxon>Parachela</taxon>
        <taxon>Hypsibioidea</taxon>
        <taxon>Hypsibiidae</taxon>
        <taxon>Hypsibius</taxon>
    </lineage>
</organism>
<dbReference type="Proteomes" id="UP000192578">
    <property type="component" value="Unassembled WGS sequence"/>
</dbReference>